<dbReference type="AlphaFoldDB" id="A0A3P6T344"/>
<evidence type="ECO:0000259" key="1">
    <source>
        <dbReference type="Pfam" id="PF00024"/>
    </source>
</evidence>
<dbReference type="Proteomes" id="UP000271889">
    <property type="component" value="Unassembled WGS sequence"/>
</dbReference>
<dbReference type="EMBL" id="UYRV01025191">
    <property type="protein sequence ID" value="VDK77023.1"/>
    <property type="molecule type" value="Genomic_DNA"/>
</dbReference>
<dbReference type="SUPFAM" id="SSF57414">
    <property type="entry name" value="Hairpin loop containing domain-like"/>
    <property type="match status" value="1"/>
</dbReference>
<dbReference type="OrthoDB" id="5869676at2759"/>
<feature type="domain" description="Apple" evidence="1">
    <location>
        <begin position="11"/>
        <end position="76"/>
    </location>
</feature>
<dbReference type="Pfam" id="PF00024">
    <property type="entry name" value="PAN_1"/>
    <property type="match status" value="1"/>
</dbReference>
<protein>
    <recommendedName>
        <fullName evidence="1">Apple domain-containing protein</fullName>
    </recommendedName>
</protein>
<dbReference type="CDD" id="cd01099">
    <property type="entry name" value="PAN_AP_HGF"/>
    <property type="match status" value="1"/>
</dbReference>
<dbReference type="Gene3D" id="3.50.4.10">
    <property type="entry name" value="Hepatocyte Growth Factor"/>
    <property type="match status" value="1"/>
</dbReference>
<sequence>MMINVAGGLEHDVSLDECKCFCANSKTSRRYAFDCLSATYYHDERDCILNLDDRNRSPQLLEEQKELSVTYIGPTCGRGSYLGEDKLFVVLPSIPSRKRSH</sequence>
<keyword evidence="3" id="KW-1185">Reference proteome</keyword>
<evidence type="ECO:0000313" key="3">
    <source>
        <dbReference type="Proteomes" id="UP000271889"/>
    </source>
</evidence>
<organism evidence="2 3">
    <name type="scientific">Cylicostephanus goldi</name>
    <name type="common">Nematode worm</name>
    <dbReference type="NCBI Taxonomy" id="71465"/>
    <lineage>
        <taxon>Eukaryota</taxon>
        <taxon>Metazoa</taxon>
        <taxon>Ecdysozoa</taxon>
        <taxon>Nematoda</taxon>
        <taxon>Chromadorea</taxon>
        <taxon>Rhabditida</taxon>
        <taxon>Rhabditina</taxon>
        <taxon>Rhabditomorpha</taxon>
        <taxon>Strongyloidea</taxon>
        <taxon>Strongylidae</taxon>
        <taxon>Cylicostephanus</taxon>
    </lineage>
</organism>
<gene>
    <name evidence="2" type="ORF">CGOC_LOCUS7307</name>
</gene>
<accession>A0A3P6T344</accession>
<reference evidence="2 3" key="1">
    <citation type="submission" date="2018-11" db="EMBL/GenBank/DDBJ databases">
        <authorList>
            <consortium name="Pathogen Informatics"/>
        </authorList>
    </citation>
    <scope>NUCLEOTIDE SEQUENCE [LARGE SCALE GENOMIC DNA]</scope>
</reference>
<evidence type="ECO:0000313" key="2">
    <source>
        <dbReference type="EMBL" id="VDK77023.1"/>
    </source>
</evidence>
<dbReference type="InterPro" id="IPR003609">
    <property type="entry name" value="Pan_app"/>
</dbReference>
<proteinExistence type="predicted"/>
<name>A0A3P6T344_CYLGO</name>